<evidence type="ECO:0000256" key="3">
    <source>
        <dbReference type="ARBA" id="ARBA00022692"/>
    </source>
</evidence>
<evidence type="ECO:0000256" key="5">
    <source>
        <dbReference type="ARBA" id="ARBA00023136"/>
    </source>
</evidence>
<gene>
    <name evidence="9" type="ORF">EGN73_12680</name>
</gene>
<evidence type="ECO:0000256" key="2">
    <source>
        <dbReference type="ARBA" id="ARBA00022475"/>
    </source>
</evidence>
<evidence type="ECO:0000313" key="10">
    <source>
        <dbReference type="Proteomes" id="UP000727490"/>
    </source>
</evidence>
<keyword evidence="3 6" id="KW-0812">Transmembrane</keyword>
<evidence type="ECO:0000259" key="7">
    <source>
        <dbReference type="Pfam" id="PF02687"/>
    </source>
</evidence>
<feature type="domain" description="MacB-like periplasmic core" evidence="8">
    <location>
        <begin position="512"/>
        <end position="629"/>
    </location>
</feature>
<evidence type="ECO:0000256" key="4">
    <source>
        <dbReference type="ARBA" id="ARBA00022989"/>
    </source>
</evidence>
<accession>A0A951IZF6</accession>
<dbReference type="EMBL" id="RPHB01000005">
    <property type="protein sequence ID" value="MBW3468662.1"/>
    <property type="molecule type" value="Genomic_DNA"/>
</dbReference>
<feature type="transmembrane region" description="Helical" evidence="6">
    <location>
        <begin position="21"/>
        <end position="42"/>
    </location>
</feature>
<keyword evidence="4 6" id="KW-1133">Transmembrane helix</keyword>
<comment type="subcellular location">
    <subcellularLocation>
        <location evidence="1">Cell membrane</location>
        <topology evidence="1">Multi-pass membrane protein</topology>
    </subcellularLocation>
</comment>
<feature type="transmembrane region" description="Helical" evidence="6">
    <location>
        <begin position="765"/>
        <end position="785"/>
    </location>
</feature>
<keyword evidence="5 6" id="KW-0472">Membrane</keyword>
<keyword evidence="10" id="KW-1185">Reference proteome</keyword>
<protein>
    <submittedName>
        <fullName evidence="9">FtsX-like permease family protein</fullName>
    </submittedName>
</protein>
<feature type="transmembrane region" description="Helical" evidence="6">
    <location>
        <begin position="292"/>
        <end position="314"/>
    </location>
</feature>
<dbReference type="GO" id="GO:0022857">
    <property type="term" value="F:transmembrane transporter activity"/>
    <property type="evidence" value="ECO:0007669"/>
    <property type="project" value="TreeGrafter"/>
</dbReference>
<feature type="domain" description="ABC3 transporter permease C-terminal" evidence="7">
    <location>
        <begin position="298"/>
        <end position="410"/>
    </location>
</feature>
<dbReference type="Pfam" id="PF02687">
    <property type="entry name" value="FtsX"/>
    <property type="match status" value="2"/>
</dbReference>
<dbReference type="Pfam" id="PF12704">
    <property type="entry name" value="MacB_PCD"/>
    <property type="match status" value="2"/>
</dbReference>
<evidence type="ECO:0000259" key="8">
    <source>
        <dbReference type="Pfam" id="PF12704"/>
    </source>
</evidence>
<dbReference type="InterPro" id="IPR050250">
    <property type="entry name" value="Macrolide_Exporter_MacB"/>
</dbReference>
<comment type="caution">
    <text evidence="9">The sequence shown here is derived from an EMBL/GenBank/DDBJ whole genome shotgun (WGS) entry which is preliminary data.</text>
</comment>
<proteinExistence type="predicted"/>
<sequence>MLKNTFLTAIRSFLKNKTVSLINVTGLGVGLATCILLLLYIWDEGSFDRHHKHGKEVYRIGINFGDFTAASSPAPMAEGFKSNFPEVLQSTRLFKYPMLESMVLKSEIDGELKIFQEPFGYYVDSTFFDVFSYSFIVGDPEKALQEPNTIVLSKTLADKLFVGEFTLDQTITLGLPEGEFDYRVVGVFDDKGLKSHINANFLLSMQNTDIGSYVEQENSWKNNNMFHTYIRVSPGVESHTVESKLNGFYQQKMGEDIQALGFSSNLFLQPLENIYLTSDLGFEVGPTGSRTLLYVFGSIGIFILLIACINFMNLSTAKSGLRAKEVGVRKVVGADKKQLVFQFLMESLVISLFSLLIALILVLILLPVFNQITDKALQYADNWNVMIFALGLTIVTGIIAGLYPAFYLSGFKPLQILKGVTLSSQSTVSIRKGLVVFQFVISVTLIGLVLVVQKQMSFMQHSSLGFDKDQQLVLPLQSNEAMENFSVLKNQLQNQQGVSMVSGGSVYPGIEVLQDWLLYEEGKTEDDVVDVIIGRASEDYLETLGMELIQGRSFTAAYPEMGNYLIINQSAAKAFDLEEEDAIGKILIMEWQGQKNEFEIVGLVKDFHFQSLHQTIKPFAWIPTQKPNYLVAKFETNQTATLLASIERIWRNINPSTPFSYTFLDQDFKRNYEKEQKTATVIFYFTGVAILISCIGLFGLAAFTAEQKTKEIGIRKVLGASTYNITALVSREFVVLVTISVLIAAPIAFFASGKWLENFAYKIDLGWNIFLLSGIIAVCVAYATVSFQAIKAALTNPVDTLRSQ</sequence>
<evidence type="ECO:0000256" key="1">
    <source>
        <dbReference type="ARBA" id="ARBA00004651"/>
    </source>
</evidence>
<feature type="transmembrane region" description="Helical" evidence="6">
    <location>
        <begin position="733"/>
        <end position="753"/>
    </location>
</feature>
<dbReference type="InterPro" id="IPR003838">
    <property type="entry name" value="ABC3_permease_C"/>
</dbReference>
<feature type="transmembrane region" description="Helical" evidence="6">
    <location>
        <begin position="681"/>
        <end position="705"/>
    </location>
</feature>
<dbReference type="AlphaFoldDB" id="A0A951IZF6"/>
<feature type="transmembrane region" description="Helical" evidence="6">
    <location>
        <begin position="433"/>
        <end position="452"/>
    </location>
</feature>
<dbReference type="InterPro" id="IPR025857">
    <property type="entry name" value="MacB_PCD"/>
</dbReference>
<dbReference type="RefSeq" id="WP_219290318.1">
    <property type="nucleotide sequence ID" value="NZ_RPHB01000005.1"/>
</dbReference>
<feature type="transmembrane region" description="Helical" evidence="6">
    <location>
        <begin position="339"/>
        <end position="366"/>
    </location>
</feature>
<feature type="transmembrane region" description="Helical" evidence="6">
    <location>
        <begin position="386"/>
        <end position="408"/>
    </location>
</feature>
<dbReference type="GO" id="GO:0005886">
    <property type="term" value="C:plasma membrane"/>
    <property type="evidence" value="ECO:0007669"/>
    <property type="project" value="UniProtKB-SubCell"/>
</dbReference>
<evidence type="ECO:0000313" key="9">
    <source>
        <dbReference type="EMBL" id="MBW3468662.1"/>
    </source>
</evidence>
<evidence type="ECO:0000256" key="6">
    <source>
        <dbReference type="SAM" id="Phobius"/>
    </source>
</evidence>
<feature type="domain" description="MacB-like periplasmic core" evidence="8">
    <location>
        <begin position="20"/>
        <end position="245"/>
    </location>
</feature>
<dbReference type="PANTHER" id="PTHR30572:SF18">
    <property type="entry name" value="ABC-TYPE MACROLIDE FAMILY EXPORT SYSTEM PERMEASE COMPONENT 2"/>
    <property type="match status" value="1"/>
</dbReference>
<dbReference type="Proteomes" id="UP000727490">
    <property type="component" value="Unassembled WGS sequence"/>
</dbReference>
<reference evidence="9 10" key="1">
    <citation type="journal article" date="2020" name="Syst. Appl. Microbiol.">
        <title>Arthrospiribacter ruber gen. nov., sp. nov., a novel bacterium isolated from Arthrospira cultures.</title>
        <authorList>
            <person name="Waleron M."/>
            <person name="Misztak A."/>
            <person name="Waleron M.M."/>
            <person name="Furmaniak M."/>
            <person name="Mrozik A."/>
            <person name="Waleron K."/>
        </authorList>
    </citation>
    <scope>NUCLEOTIDE SEQUENCE [LARGE SCALE GENOMIC DNA]</scope>
    <source>
        <strain evidence="9 10">DPMB0001</strain>
    </source>
</reference>
<keyword evidence="2" id="KW-1003">Cell membrane</keyword>
<dbReference type="PANTHER" id="PTHR30572">
    <property type="entry name" value="MEMBRANE COMPONENT OF TRANSPORTER-RELATED"/>
    <property type="match status" value="1"/>
</dbReference>
<feature type="domain" description="ABC3 transporter permease C-terminal" evidence="7">
    <location>
        <begin position="685"/>
        <end position="793"/>
    </location>
</feature>
<organism evidence="9 10">
    <name type="scientific">Arthrospiribacter ruber</name>
    <dbReference type="NCBI Taxonomy" id="2487934"/>
    <lineage>
        <taxon>Bacteria</taxon>
        <taxon>Pseudomonadati</taxon>
        <taxon>Bacteroidota</taxon>
        <taxon>Cytophagia</taxon>
        <taxon>Cytophagales</taxon>
        <taxon>Cyclobacteriaceae</taxon>
        <taxon>Arthrospiribacter</taxon>
    </lineage>
</organism>
<name>A0A951IZF6_9BACT</name>